<evidence type="ECO:0000313" key="4">
    <source>
        <dbReference type="Proteomes" id="UP001162640"/>
    </source>
</evidence>
<dbReference type="EMBL" id="BLQM01000078">
    <property type="protein sequence ID" value="GMH60407.1"/>
    <property type="molecule type" value="Genomic_DNA"/>
</dbReference>
<evidence type="ECO:0000256" key="1">
    <source>
        <dbReference type="ARBA" id="ARBA00023186"/>
    </source>
</evidence>
<name>A0A9W7DZ26_9STRA</name>
<accession>A0A9W7DZ26</accession>
<dbReference type="InterPro" id="IPR052243">
    <property type="entry name" value="Mito_inner_membrane_organizer"/>
</dbReference>
<dbReference type="Proteomes" id="UP001162640">
    <property type="component" value="Unassembled WGS sequence"/>
</dbReference>
<comment type="caution">
    <text evidence="3">The sequence shown here is derived from an EMBL/GenBank/DDBJ whole genome shotgun (WGS) entry which is preliminary data.</text>
</comment>
<organism evidence="3 4">
    <name type="scientific">Triparma laevis f. inornata</name>
    <dbReference type="NCBI Taxonomy" id="1714386"/>
    <lineage>
        <taxon>Eukaryota</taxon>
        <taxon>Sar</taxon>
        <taxon>Stramenopiles</taxon>
        <taxon>Ochrophyta</taxon>
        <taxon>Bolidophyceae</taxon>
        <taxon>Parmales</taxon>
        <taxon>Triparmaceae</taxon>
        <taxon>Triparma</taxon>
    </lineage>
</organism>
<evidence type="ECO:0000259" key="2">
    <source>
        <dbReference type="Pfam" id="PF11875"/>
    </source>
</evidence>
<dbReference type="InterPro" id="IPR024586">
    <property type="entry name" value="DnaJ-like_C11_C"/>
</dbReference>
<dbReference type="AlphaFoldDB" id="A0A9W7DZ26"/>
<sequence>MSFECPIVFSTFVNPSLTIFAGSLGMLVDELVVWCLNYGKPSDKISEEKREDEILSQNGKNKQAAESQQQLMMAAANKKGKEEGEKMGLVIREAVYRKKNDNEGFGVKIPLQFFVKDGEVRLPDGNKNSVLGFFREEKRVVRIGRGGRGLFSLFSDQGDDGEEDEEFFSSPVRSTDEEYVIYARYSFGDGVFEVEIDDGEEFVLPSEKATRMGDLGSVV</sequence>
<dbReference type="GO" id="GO:0042407">
    <property type="term" value="P:cristae formation"/>
    <property type="evidence" value="ECO:0007669"/>
    <property type="project" value="TreeGrafter"/>
</dbReference>
<evidence type="ECO:0000313" key="3">
    <source>
        <dbReference type="EMBL" id="GMH60407.1"/>
    </source>
</evidence>
<feature type="domain" description="DnaJ-like protein C11 C-terminal" evidence="2">
    <location>
        <begin position="56"/>
        <end position="134"/>
    </location>
</feature>
<reference evidence="4" key="1">
    <citation type="journal article" date="2023" name="Commun. Biol.">
        <title>Genome analysis of Parmales, the sister group of diatoms, reveals the evolutionary specialization of diatoms from phago-mixotrophs to photoautotrophs.</title>
        <authorList>
            <person name="Ban H."/>
            <person name="Sato S."/>
            <person name="Yoshikawa S."/>
            <person name="Yamada K."/>
            <person name="Nakamura Y."/>
            <person name="Ichinomiya M."/>
            <person name="Sato N."/>
            <person name="Blanc-Mathieu R."/>
            <person name="Endo H."/>
            <person name="Kuwata A."/>
            <person name="Ogata H."/>
        </authorList>
    </citation>
    <scope>NUCLEOTIDE SEQUENCE [LARGE SCALE GENOMIC DNA]</scope>
</reference>
<protein>
    <recommendedName>
        <fullName evidence="2">DnaJ-like protein C11 C-terminal domain-containing protein</fullName>
    </recommendedName>
</protein>
<dbReference type="GO" id="GO:0005739">
    <property type="term" value="C:mitochondrion"/>
    <property type="evidence" value="ECO:0007669"/>
    <property type="project" value="GOC"/>
</dbReference>
<dbReference type="Pfam" id="PF11875">
    <property type="entry name" value="DnaJ-like_C11_C"/>
    <property type="match status" value="1"/>
</dbReference>
<keyword evidence="1" id="KW-0143">Chaperone</keyword>
<dbReference type="PANTHER" id="PTHR44157:SF1">
    <property type="entry name" value="DNAJ HOMOLOG SUBFAMILY C MEMBER 11"/>
    <property type="match status" value="1"/>
</dbReference>
<gene>
    <name evidence="3" type="ORF">TL16_g03041</name>
</gene>
<dbReference type="PANTHER" id="PTHR44157">
    <property type="entry name" value="DNAJ HOMOLOG SUBFAMILY C MEMBER 11"/>
    <property type="match status" value="1"/>
</dbReference>
<proteinExistence type="predicted"/>